<gene>
    <name evidence="1" type="ORF">OMED0932_LOCUS586</name>
</gene>
<evidence type="ECO:0000313" key="1">
    <source>
        <dbReference type="EMBL" id="CAD9654858.1"/>
    </source>
</evidence>
<proteinExistence type="predicted"/>
<dbReference type="EMBL" id="HBHH01001382">
    <property type="protein sequence ID" value="CAD9654858.1"/>
    <property type="molecule type" value="Transcribed_RNA"/>
</dbReference>
<dbReference type="AlphaFoldDB" id="A0A7S2QXN4"/>
<protein>
    <submittedName>
        <fullName evidence="1">Uncharacterized protein</fullName>
    </submittedName>
</protein>
<name>A0A7S2QXN4_9CHLO</name>
<organism evidence="1">
    <name type="scientific">Ostreococcus mediterraneus</name>
    <dbReference type="NCBI Taxonomy" id="1486918"/>
    <lineage>
        <taxon>Eukaryota</taxon>
        <taxon>Viridiplantae</taxon>
        <taxon>Chlorophyta</taxon>
        <taxon>Mamiellophyceae</taxon>
        <taxon>Mamiellales</taxon>
        <taxon>Bathycoccaceae</taxon>
        <taxon>Ostreococcus</taxon>
    </lineage>
</organism>
<sequence>MFDAMGSKSRQPFIYPINLNTSSAVSEVETLHNLGRALHECASTVGWRGSTPVVQFTDRLWITMVHKRVDVKRTRNNTLGRLYVHKIILLEADPTEYLPYRCKYDGESEQSVLLDESDLNGPFAFLLGLVHIKLVLANNFGSVHRFLISGSVDDFQPVVRTFDIFIPAERNVGN</sequence>
<reference evidence="1" key="1">
    <citation type="submission" date="2021-01" db="EMBL/GenBank/DDBJ databases">
        <authorList>
            <person name="Corre E."/>
            <person name="Pelletier E."/>
            <person name="Niang G."/>
            <person name="Scheremetjew M."/>
            <person name="Finn R."/>
            <person name="Kale V."/>
            <person name="Holt S."/>
            <person name="Cochrane G."/>
            <person name="Meng A."/>
            <person name="Brown T."/>
            <person name="Cohen L."/>
        </authorList>
    </citation>
    <scope>NUCLEOTIDE SEQUENCE</scope>
    <source>
        <strain evidence="1">Clade-D-RCC2596</strain>
    </source>
</reference>
<accession>A0A7S2QXN4</accession>